<protein>
    <submittedName>
        <fullName evidence="2">Uncharacterized protein</fullName>
    </submittedName>
</protein>
<gene>
    <name evidence="2" type="ORF">D4764_0155000</name>
</gene>
<evidence type="ECO:0000313" key="3">
    <source>
        <dbReference type="Proteomes" id="UP000324091"/>
    </source>
</evidence>
<sequence>MHPGPPPQTYKAPPPVQDDGGEGEHPSNEVEMTSSSEAIDLLQRTQASLAESNLRLHKFARTLKQSWRHSVPRIVQQPLKTLILVVKNLSRSEV</sequence>
<evidence type="ECO:0000313" key="2">
    <source>
        <dbReference type="EMBL" id="TWW54645.1"/>
    </source>
</evidence>
<comment type="caution">
    <text evidence="2">The sequence shown here is derived from an EMBL/GenBank/DDBJ whole genome shotgun (WGS) entry which is preliminary data.</text>
</comment>
<evidence type="ECO:0000256" key="1">
    <source>
        <dbReference type="SAM" id="MobiDB-lite"/>
    </source>
</evidence>
<feature type="region of interest" description="Disordered" evidence="1">
    <location>
        <begin position="1"/>
        <end position="34"/>
    </location>
</feature>
<organism evidence="2 3">
    <name type="scientific">Takifugu flavidus</name>
    <name type="common">sansaifugu</name>
    <dbReference type="NCBI Taxonomy" id="433684"/>
    <lineage>
        <taxon>Eukaryota</taxon>
        <taxon>Metazoa</taxon>
        <taxon>Chordata</taxon>
        <taxon>Craniata</taxon>
        <taxon>Vertebrata</taxon>
        <taxon>Euteleostomi</taxon>
        <taxon>Actinopterygii</taxon>
        <taxon>Neopterygii</taxon>
        <taxon>Teleostei</taxon>
        <taxon>Neoteleostei</taxon>
        <taxon>Acanthomorphata</taxon>
        <taxon>Eupercaria</taxon>
        <taxon>Tetraodontiformes</taxon>
        <taxon>Tetradontoidea</taxon>
        <taxon>Tetraodontidae</taxon>
        <taxon>Takifugu</taxon>
    </lineage>
</organism>
<reference evidence="2 3" key="1">
    <citation type="submission" date="2019-04" db="EMBL/GenBank/DDBJ databases">
        <title>Chromosome genome assembly for Takifugu flavidus.</title>
        <authorList>
            <person name="Xiao S."/>
        </authorList>
    </citation>
    <scope>NUCLEOTIDE SEQUENCE [LARGE SCALE GENOMIC DNA]</scope>
    <source>
        <strain evidence="2">HTHZ2018</strain>
        <tissue evidence="2">Muscle</tissue>
    </source>
</reference>
<accession>A0A5C6MJ99</accession>
<dbReference type="EMBL" id="RHFK02000150">
    <property type="protein sequence ID" value="TWW54645.1"/>
    <property type="molecule type" value="Genomic_DNA"/>
</dbReference>
<dbReference type="AlphaFoldDB" id="A0A5C6MJ99"/>
<proteinExistence type="predicted"/>
<feature type="compositionally biased region" description="Pro residues" evidence="1">
    <location>
        <begin position="1"/>
        <end position="16"/>
    </location>
</feature>
<dbReference type="Proteomes" id="UP000324091">
    <property type="component" value="Unassembled WGS sequence"/>
</dbReference>
<keyword evidence="3" id="KW-1185">Reference proteome</keyword>
<name>A0A5C6MJ99_9TELE</name>